<organism evidence="2 3">
    <name type="scientific">Propioniferax innocua</name>
    <dbReference type="NCBI Taxonomy" id="1753"/>
    <lineage>
        <taxon>Bacteria</taxon>
        <taxon>Bacillati</taxon>
        <taxon>Actinomycetota</taxon>
        <taxon>Actinomycetes</taxon>
        <taxon>Propionibacteriales</taxon>
        <taxon>Propionibacteriaceae</taxon>
        <taxon>Propioniferax</taxon>
    </lineage>
</organism>
<feature type="compositionally biased region" description="Polar residues" evidence="1">
    <location>
        <begin position="381"/>
        <end position="391"/>
    </location>
</feature>
<evidence type="ECO:0000313" key="3">
    <source>
        <dbReference type="Proteomes" id="UP000316196"/>
    </source>
</evidence>
<keyword evidence="3" id="KW-1185">Reference proteome</keyword>
<name>A0A542ZC62_9ACTN</name>
<accession>A0A542ZC62</accession>
<feature type="compositionally biased region" description="Basic and acidic residues" evidence="1">
    <location>
        <begin position="316"/>
        <end position="327"/>
    </location>
</feature>
<feature type="compositionally biased region" description="Pro residues" evidence="1">
    <location>
        <begin position="264"/>
        <end position="275"/>
    </location>
</feature>
<comment type="caution">
    <text evidence="2">The sequence shown here is derived from an EMBL/GenBank/DDBJ whole genome shotgun (WGS) entry which is preliminary data.</text>
</comment>
<feature type="region of interest" description="Disordered" evidence="1">
    <location>
        <begin position="315"/>
        <end position="415"/>
    </location>
</feature>
<dbReference type="Gene3D" id="2.130.10.10">
    <property type="entry name" value="YVTN repeat-like/Quinoprotein amine dehydrogenase"/>
    <property type="match status" value="1"/>
</dbReference>
<dbReference type="AlphaFoldDB" id="A0A542ZC62"/>
<feature type="compositionally biased region" description="Basic and acidic residues" evidence="1">
    <location>
        <begin position="404"/>
        <end position="415"/>
    </location>
</feature>
<gene>
    <name evidence="2" type="ORF">FB460_1772</name>
</gene>
<sequence length="415" mass="44344">MAVAGLVMSTAGHMPAHAAEELLRFTDPQITESSGLAWDPDRQLYWTVNDSGDTGRIFGVGLDGQTQGVHEFNAPVQDVEALARSADGRLYVGDIGDNDAVRENITVYYFDNPSTDGGDGSYRAWDFVYPDGPHDAEAMYLGQDGRLHIVTKEESGGIYVAPEEPSASGVNELQRIGDASAFVTDAVALPDGAIALRTYSSVEVLVPDLLTPNARAALPFQPQGETIALHPEDPARVVVGSEGDNQPLLHVALPTSIEENPPADAEPPPSPTPQPDPEEQALEEGIRSNRSGTLIALLLALVAALAAGAHVWRRAGSPEDATKDAGGSERSQPVEDTAVLGRRDPDRGYPIDLAPSTSDDLMPRPPQHGQPGAPPPGEQPSNRAVDQSGTRQDFEGEHSEDDAERTIARPEDWWR</sequence>
<evidence type="ECO:0008006" key="4">
    <source>
        <dbReference type="Google" id="ProtNLM"/>
    </source>
</evidence>
<evidence type="ECO:0000256" key="1">
    <source>
        <dbReference type="SAM" id="MobiDB-lite"/>
    </source>
</evidence>
<proteinExistence type="predicted"/>
<dbReference type="Proteomes" id="UP000316196">
    <property type="component" value="Unassembled WGS sequence"/>
</dbReference>
<evidence type="ECO:0000313" key="2">
    <source>
        <dbReference type="EMBL" id="TQL57924.1"/>
    </source>
</evidence>
<protein>
    <recommendedName>
        <fullName evidence="4">WD40 repeat domain-containing protein</fullName>
    </recommendedName>
</protein>
<reference evidence="2 3" key="1">
    <citation type="submission" date="2019-06" db="EMBL/GenBank/DDBJ databases">
        <title>Sequencing the genomes of 1000 actinobacteria strains.</title>
        <authorList>
            <person name="Klenk H.-P."/>
        </authorList>
    </citation>
    <scope>NUCLEOTIDE SEQUENCE [LARGE SCALE GENOMIC DNA]</scope>
    <source>
        <strain evidence="2 3">DSM 8251</strain>
    </source>
</reference>
<dbReference type="InterPro" id="IPR015943">
    <property type="entry name" value="WD40/YVTN_repeat-like_dom_sf"/>
</dbReference>
<feature type="compositionally biased region" description="Pro residues" evidence="1">
    <location>
        <begin position="363"/>
        <end position="378"/>
    </location>
</feature>
<feature type="region of interest" description="Disordered" evidence="1">
    <location>
        <begin position="258"/>
        <end position="282"/>
    </location>
</feature>
<dbReference type="SUPFAM" id="SSF101898">
    <property type="entry name" value="NHL repeat"/>
    <property type="match status" value="1"/>
</dbReference>
<dbReference type="EMBL" id="VFOR01000002">
    <property type="protein sequence ID" value="TQL57924.1"/>
    <property type="molecule type" value="Genomic_DNA"/>
</dbReference>